<dbReference type="EMBL" id="JBEVCJ010000006">
    <property type="protein sequence ID" value="MET1254862.1"/>
    <property type="molecule type" value="Genomic_DNA"/>
</dbReference>
<protein>
    <submittedName>
        <fullName evidence="1">DUF2878 family protein</fullName>
    </submittedName>
</protein>
<name>A0ABV2BSF7_9GAMM</name>
<gene>
    <name evidence="1" type="ORF">ABVT43_06985</name>
</gene>
<organism evidence="1 2">
    <name type="scientific">Aliikangiella maris</name>
    <dbReference type="NCBI Taxonomy" id="3162458"/>
    <lineage>
        <taxon>Bacteria</taxon>
        <taxon>Pseudomonadati</taxon>
        <taxon>Pseudomonadota</taxon>
        <taxon>Gammaproteobacteria</taxon>
        <taxon>Oceanospirillales</taxon>
        <taxon>Pleioneaceae</taxon>
        <taxon>Aliikangiella</taxon>
    </lineage>
</organism>
<accession>A0ABV2BSF7</accession>
<dbReference type="InterPro" id="IPR021306">
    <property type="entry name" value="DUF2878"/>
</dbReference>
<dbReference type="Pfam" id="PF11086">
    <property type="entry name" value="DUF2878"/>
    <property type="match status" value="1"/>
</dbReference>
<evidence type="ECO:0000313" key="1">
    <source>
        <dbReference type="EMBL" id="MET1254862.1"/>
    </source>
</evidence>
<reference evidence="1 2" key="1">
    <citation type="submission" date="2024-06" db="EMBL/GenBank/DDBJ databases">
        <authorList>
            <person name="Li F."/>
        </authorList>
    </citation>
    <scope>NUCLEOTIDE SEQUENCE [LARGE SCALE GENOMIC DNA]</scope>
    <source>
        <strain evidence="1 2">GXAS 311</strain>
    </source>
</reference>
<proteinExistence type="predicted"/>
<evidence type="ECO:0000313" key="2">
    <source>
        <dbReference type="Proteomes" id="UP001548189"/>
    </source>
</evidence>
<keyword evidence="2" id="KW-1185">Reference proteome</keyword>
<sequence>MSLKLLTAPGLVQHPPLWLAMLIFQGGWWLIILGSHSQWFWLGALLMILLLSTDYRAGYLTATRFVSQISLITLGILFDSLLTQLAIIRFDLSEVSLLAETPNSSGQHLLSLPIPDWLVILWCWFAITFERCFTWLESKLALALMLGAITGPLTYWGASYLTPITISHPLVFFLVSSLFWGLIFGISSVSQWLFKNPE</sequence>
<comment type="caution">
    <text evidence="1">The sequence shown here is derived from an EMBL/GenBank/DDBJ whole genome shotgun (WGS) entry which is preliminary data.</text>
</comment>
<dbReference type="Proteomes" id="UP001548189">
    <property type="component" value="Unassembled WGS sequence"/>
</dbReference>